<feature type="compositionally biased region" description="Low complexity" evidence="11">
    <location>
        <begin position="419"/>
        <end position="433"/>
    </location>
</feature>
<evidence type="ECO:0000259" key="12">
    <source>
        <dbReference type="PROSITE" id="PS50157"/>
    </source>
</evidence>
<keyword evidence="7" id="KW-0238">DNA-binding</keyword>
<evidence type="ECO:0000256" key="4">
    <source>
        <dbReference type="ARBA" id="ARBA00022771"/>
    </source>
</evidence>
<dbReference type="EMBL" id="CAXLJM020000008">
    <property type="protein sequence ID" value="CAL8075303.1"/>
    <property type="molecule type" value="Genomic_DNA"/>
</dbReference>
<keyword evidence="5" id="KW-0862">Zinc</keyword>
<evidence type="ECO:0000313" key="14">
    <source>
        <dbReference type="Proteomes" id="UP001642540"/>
    </source>
</evidence>
<protein>
    <recommendedName>
        <fullName evidence="12">C2H2-type domain-containing protein</fullName>
    </recommendedName>
</protein>
<sequence>MPNKILDFEEIPVFPDAANYHEDTKFNLKLSIREDVERRVADFGEVESESSFALSPENHFEEEDENSEQEDNEGESCSDSQSESQSYSESQSNSEDGEEYKPKNKRRLQTKTNFKSPPRKLPKDSGYLSQFTTFYKSTSSRYPKLVYKCDLCSTTQECKPKIQEHLSYHQSRQGSSFSQCGMFIPTGKMKYHIAAFHIDRQSHKGKAKREYFYFCSNCPARYRENSYLKVHVALHRTKVDCTPCQECGWLLKNKFLRRHMATHHNTRDFSGGVNNPFRPHRPSRPEIWEEIRRDGSKDFEKTSVLPDSDNDHEDSKLDLQSSQQCAERGVAGLDEAASKSLSPHSPPSPANHSEPEGEDQDSDQKDEDESSSDSGSESESNSENEEQYKPKRKRKLNYNFKSLSQKIVKSNQRRPTTQSSPLKSTVSSLSPSDPDYLSQYTTFHKPGPSRHSTLRYQCNLCSTTQQCKPKIQKHLSYHQSGNGSNCSQCEMFIPTGKMKYHIAAFHIERQSHKGKNSKKEYFYFCSKCPARYRDTSYLQEHIELHNTQDDCTPCQECGWLLKNRCFRRHMTTHHNIKDFDFPAEENKSVLPTRQSLPLSSSEEKKVCIYYCESCPAKYKDMAKLRNHKLLHFMKRISLRVVPIVRFVGGWRKLS</sequence>
<feature type="compositionally biased region" description="Acidic residues" evidence="11">
    <location>
        <begin position="356"/>
        <end position="371"/>
    </location>
</feature>
<dbReference type="InterPro" id="IPR050752">
    <property type="entry name" value="C2H2-ZF_domain"/>
</dbReference>
<keyword evidence="9" id="KW-0539">Nucleus</keyword>
<feature type="compositionally biased region" description="Acidic residues" evidence="11">
    <location>
        <begin position="60"/>
        <end position="76"/>
    </location>
</feature>
<dbReference type="PANTHER" id="PTHR24384:SF189">
    <property type="entry name" value="C2H2-TYPE DOMAIN-CONTAINING PROTEIN-RELATED"/>
    <property type="match status" value="1"/>
</dbReference>
<dbReference type="Proteomes" id="UP001642540">
    <property type="component" value="Unassembled WGS sequence"/>
</dbReference>
<evidence type="ECO:0000256" key="5">
    <source>
        <dbReference type="ARBA" id="ARBA00022833"/>
    </source>
</evidence>
<reference evidence="13 14" key="1">
    <citation type="submission" date="2024-08" db="EMBL/GenBank/DDBJ databases">
        <authorList>
            <person name="Cucini C."/>
            <person name="Frati F."/>
        </authorList>
    </citation>
    <scope>NUCLEOTIDE SEQUENCE [LARGE SCALE GENOMIC DNA]</scope>
</reference>
<evidence type="ECO:0000313" key="13">
    <source>
        <dbReference type="EMBL" id="CAL8075303.1"/>
    </source>
</evidence>
<keyword evidence="14" id="KW-1185">Reference proteome</keyword>
<feature type="compositionally biased region" description="Basic and acidic residues" evidence="11">
    <location>
        <begin position="283"/>
        <end position="301"/>
    </location>
</feature>
<feature type="compositionally biased region" description="Low complexity" evidence="11">
    <location>
        <begin position="77"/>
        <end position="94"/>
    </location>
</feature>
<evidence type="ECO:0000256" key="1">
    <source>
        <dbReference type="ARBA" id="ARBA00004123"/>
    </source>
</evidence>
<evidence type="ECO:0000256" key="11">
    <source>
        <dbReference type="SAM" id="MobiDB-lite"/>
    </source>
</evidence>
<feature type="domain" description="C2H2-type" evidence="12">
    <location>
        <begin position="609"/>
        <end position="636"/>
    </location>
</feature>
<keyword evidence="3" id="KW-0677">Repeat</keyword>
<evidence type="ECO:0000256" key="10">
    <source>
        <dbReference type="PROSITE-ProRule" id="PRU00042"/>
    </source>
</evidence>
<keyword evidence="4 10" id="KW-0863">Zinc-finger</keyword>
<feature type="region of interest" description="Disordered" evidence="11">
    <location>
        <begin position="265"/>
        <end position="433"/>
    </location>
</feature>
<comment type="subcellular location">
    <subcellularLocation>
        <location evidence="1">Nucleus</location>
    </subcellularLocation>
</comment>
<feature type="region of interest" description="Disordered" evidence="11">
    <location>
        <begin position="43"/>
        <end position="123"/>
    </location>
</feature>
<proteinExistence type="predicted"/>
<keyword evidence="6" id="KW-0805">Transcription regulation</keyword>
<evidence type="ECO:0000256" key="8">
    <source>
        <dbReference type="ARBA" id="ARBA00023163"/>
    </source>
</evidence>
<accession>A0ABP1PS50</accession>
<evidence type="ECO:0000256" key="3">
    <source>
        <dbReference type="ARBA" id="ARBA00022737"/>
    </source>
</evidence>
<feature type="compositionally biased region" description="Polar residues" evidence="11">
    <location>
        <begin position="399"/>
        <end position="418"/>
    </location>
</feature>
<evidence type="ECO:0000256" key="9">
    <source>
        <dbReference type="ARBA" id="ARBA00023242"/>
    </source>
</evidence>
<keyword evidence="2" id="KW-0479">Metal-binding</keyword>
<evidence type="ECO:0000256" key="2">
    <source>
        <dbReference type="ARBA" id="ARBA00022723"/>
    </source>
</evidence>
<dbReference type="PANTHER" id="PTHR24384">
    <property type="entry name" value="FINGER PUTATIVE TRANSCRIPTION FACTOR FAMILY-RELATED"/>
    <property type="match status" value="1"/>
</dbReference>
<evidence type="ECO:0000256" key="6">
    <source>
        <dbReference type="ARBA" id="ARBA00023015"/>
    </source>
</evidence>
<dbReference type="Gene3D" id="3.30.160.60">
    <property type="entry name" value="Classic Zinc Finger"/>
    <property type="match status" value="1"/>
</dbReference>
<evidence type="ECO:0000256" key="7">
    <source>
        <dbReference type="ARBA" id="ARBA00023125"/>
    </source>
</evidence>
<dbReference type="SMART" id="SM00355">
    <property type="entry name" value="ZnF_C2H2"/>
    <property type="match status" value="8"/>
</dbReference>
<organism evidence="13 14">
    <name type="scientific">Orchesella dallaii</name>
    <dbReference type="NCBI Taxonomy" id="48710"/>
    <lineage>
        <taxon>Eukaryota</taxon>
        <taxon>Metazoa</taxon>
        <taxon>Ecdysozoa</taxon>
        <taxon>Arthropoda</taxon>
        <taxon>Hexapoda</taxon>
        <taxon>Collembola</taxon>
        <taxon>Entomobryomorpha</taxon>
        <taxon>Entomobryoidea</taxon>
        <taxon>Orchesellidae</taxon>
        <taxon>Orchesellinae</taxon>
        <taxon>Orchesella</taxon>
    </lineage>
</organism>
<dbReference type="PROSITE" id="PS00028">
    <property type="entry name" value="ZINC_FINGER_C2H2_1"/>
    <property type="match status" value="3"/>
</dbReference>
<dbReference type="PROSITE" id="PS50157">
    <property type="entry name" value="ZINC_FINGER_C2H2_2"/>
    <property type="match status" value="3"/>
</dbReference>
<keyword evidence="8" id="KW-0804">Transcription</keyword>
<dbReference type="InterPro" id="IPR013087">
    <property type="entry name" value="Znf_C2H2_type"/>
</dbReference>
<comment type="caution">
    <text evidence="13">The sequence shown here is derived from an EMBL/GenBank/DDBJ whole genome shotgun (WGS) entry which is preliminary data.</text>
</comment>
<feature type="domain" description="C2H2-type" evidence="12">
    <location>
        <begin position="523"/>
        <end position="550"/>
    </location>
</feature>
<gene>
    <name evidence="13" type="ORF">ODALV1_LOCUS3129</name>
</gene>
<name>A0ABP1PS50_9HEXA</name>
<feature type="domain" description="C2H2-type" evidence="12">
    <location>
        <begin position="213"/>
        <end position="240"/>
    </location>
</feature>